<accession>A0A8K0T2L3</accession>
<proteinExistence type="predicted"/>
<comment type="caution">
    <text evidence="2">The sequence shown here is derived from an EMBL/GenBank/DDBJ whole genome shotgun (WGS) entry which is preliminary data.</text>
</comment>
<name>A0A8K0T2L3_9HYPO</name>
<reference evidence="2" key="1">
    <citation type="journal article" date="2021" name="Nat. Commun.">
        <title>Genetic determinants of endophytism in the Arabidopsis root mycobiome.</title>
        <authorList>
            <person name="Mesny F."/>
            <person name="Miyauchi S."/>
            <person name="Thiergart T."/>
            <person name="Pickel B."/>
            <person name="Atanasova L."/>
            <person name="Karlsson M."/>
            <person name="Huettel B."/>
            <person name="Barry K.W."/>
            <person name="Haridas S."/>
            <person name="Chen C."/>
            <person name="Bauer D."/>
            <person name="Andreopoulos W."/>
            <person name="Pangilinan J."/>
            <person name="LaButti K."/>
            <person name="Riley R."/>
            <person name="Lipzen A."/>
            <person name="Clum A."/>
            <person name="Drula E."/>
            <person name="Henrissat B."/>
            <person name="Kohler A."/>
            <person name="Grigoriev I.V."/>
            <person name="Martin F.M."/>
            <person name="Hacquard S."/>
        </authorList>
    </citation>
    <scope>NUCLEOTIDE SEQUENCE</scope>
    <source>
        <strain evidence="2">MPI-CAGE-CH-0235</strain>
    </source>
</reference>
<keyword evidence="3" id="KW-1185">Reference proteome</keyword>
<organism evidence="2 3">
    <name type="scientific">Stachybotrys elegans</name>
    <dbReference type="NCBI Taxonomy" id="80388"/>
    <lineage>
        <taxon>Eukaryota</taxon>
        <taxon>Fungi</taxon>
        <taxon>Dikarya</taxon>
        <taxon>Ascomycota</taxon>
        <taxon>Pezizomycotina</taxon>
        <taxon>Sordariomycetes</taxon>
        <taxon>Hypocreomycetidae</taxon>
        <taxon>Hypocreales</taxon>
        <taxon>Stachybotryaceae</taxon>
        <taxon>Stachybotrys</taxon>
    </lineage>
</organism>
<dbReference type="EMBL" id="JAGPNK010000001">
    <property type="protein sequence ID" value="KAH7329048.1"/>
    <property type="molecule type" value="Genomic_DNA"/>
</dbReference>
<evidence type="ECO:0000256" key="1">
    <source>
        <dbReference type="SAM" id="MobiDB-lite"/>
    </source>
</evidence>
<gene>
    <name evidence="2" type="ORF">B0I35DRAFT_35060</name>
</gene>
<evidence type="ECO:0000313" key="2">
    <source>
        <dbReference type="EMBL" id="KAH7329048.1"/>
    </source>
</evidence>
<dbReference type="AlphaFoldDB" id="A0A8K0T2L3"/>
<evidence type="ECO:0000313" key="3">
    <source>
        <dbReference type="Proteomes" id="UP000813444"/>
    </source>
</evidence>
<feature type="region of interest" description="Disordered" evidence="1">
    <location>
        <begin position="166"/>
        <end position="186"/>
    </location>
</feature>
<sequence>MEFYPSPKRLRSDEYDIPVSSCSYTFTTSDEYSTGALGLPVSHPPAESYQSWASGFQYPAVFDLDIVQKRRRVDGSEESSMPYSTFSSYEHHAGTPYQRPDYNQSFHLQTYEHNGAGSSTLASPIARSMASLSFLFSPCCGFDQEQSGRGGRVSAVARSITPGSYPWQSPCSGKDDIKGGPLSTQG</sequence>
<dbReference type="Proteomes" id="UP000813444">
    <property type="component" value="Unassembled WGS sequence"/>
</dbReference>
<protein>
    <submittedName>
        <fullName evidence="2">Uncharacterized protein</fullName>
    </submittedName>
</protein>